<dbReference type="Proteomes" id="UP001060504">
    <property type="component" value="Unassembled WGS sequence"/>
</dbReference>
<keyword evidence="2" id="KW-1185">Reference proteome</keyword>
<protein>
    <recommendedName>
        <fullName evidence="3">Fe2OG dioxygenase domain-containing protein</fullName>
    </recommendedName>
</protein>
<reference evidence="1 2" key="1">
    <citation type="submission" date="2021-08" db="EMBL/GenBank/DDBJ databases">
        <title>Draft genome sequence of Mycolicibacterium sp. NGTWS1702 strain.</title>
        <authorList>
            <person name="Matsumoto M."/>
            <person name="Tang B.C.C."/>
            <person name="Machida Y."/>
            <person name="Matoyama H."/>
            <person name="Kishihara T."/>
            <person name="Sato S."/>
            <person name="Kondo I."/>
            <person name="Sano M."/>
            <person name="Kato G."/>
        </authorList>
    </citation>
    <scope>NUCLEOTIDE SEQUENCE [LARGE SCALE GENOMIC DNA]</scope>
    <source>
        <strain evidence="1 2">NGTWSNA01</strain>
    </source>
</reference>
<proteinExistence type="predicted"/>
<sequence>MPTMTIAMDLETEDQLFQELEDKGFTCLENAIDPEFLAACRKQIDGLLDERGERFFTIIQPQDREGGAFADMASTPGFVDLLRNLARRGHSKSAVEGFELYNVLRIIANGGEEGAFEFHYDATVVTMLMPLYIPEGAPGTTGELIAMPNRRRYRKSAVISILEKLLLQNPIAFRYYRWRYGPGKRNAVQLKPGNLYFFWGYRTFHGNLPCKQGHKRATLIFHFGDPHAGNRLTQGVLKIRKFREERRLNAA</sequence>
<organism evidence="1 2">
    <name type="scientific">Mycolicibacterium cyprinidarum</name>
    <dbReference type="NCBI Taxonomy" id="2860311"/>
    <lineage>
        <taxon>Bacteria</taxon>
        <taxon>Bacillati</taxon>
        <taxon>Actinomycetota</taxon>
        <taxon>Actinomycetes</taxon>
        <taxon>Mycobacteriales</taxon>
        <taxon>Mycobacteriaceae</taxon>
        <taxon>Mycolicibacterium</taxon>
    </lineage>
</organism>
<comment type="caution">
    <text evidence="1">The sequence shown here is derived from an EMBL/GenBank/DDBJ whole genome shotgun (WGS) entry which is preliminary data.</text>
</comment>
<gene>
    <name evidence="1" type="ORF">NGTWS1702_24890</name>
</gene>
<evidence type="ECO:0000313" key="1">
    <source>
        <dbReference type="EMBL" id="GJF17849.1"/>
    </source>
</evidence>
<accession>A0ABQ4VD94</accession>
<dbReference type="EMBL" id="BPRH01002609">
    <property type="protein sequence ID" value="GJF17849.1"/>
    <property type="molecule type" value="Genomic_DNA"/>
</dbReference>
<dbReference type="SUPFAM" id="SSF51197">
    <property type="entry name" value="Clavaminate synthase-like"/>
    <property type="match status" value="1"/>
</dbReference>
<evidence type="ECO:0008006" key="3">
    <source>
        <dbReference type="Google" id="ProtNLM"/>
    </source>
</evidence>
<name>A0ABQ4VD94_9MYCO</name>
<dbReference type="Gene3D" id="2.60.120.620">
    <property type="entry name" value="q2cbj1_9rhob like domain"/>
    <property type="match status" value="1"/>
</dbReference>
<evidence type="ECO:0000313" key="2">
    <source>
        <dbReference type="Proteomes" id="UP001060504"/>
    </source>
</evidence>